<reference evidence="3" key="1">
    <citation type="submission" date="2017-03" db="EMBL/GenBank/DDBJ databases">
        <title>Phytopthora megakarya and P. palmivora, two closely related causual agents of cacao black pod achieved similar genome size and gene model numbers by different mechanisms.</title>
        <authorList>
            <person name="Ali S."/>
            <person name="Shao J."/>
            <person name="Larry D.J."/>
            <person name="Kronmiller B."/>
            <person name="Shen D."/>
            <person name="Strem M.D."/>
            <person name="Melnick R.L."/>
            <person name="Guiltinan M.J."/>
            <person name="Tyler B.M."/>
            <person name="Meinhardt L.W."/>
            <person name="Bailey B.A."/>
        </authorList>
    </citation>
    <scope>NUCLEOTIDE SEQUENCE [LARGE SCALE GENOMIC DNA]</scope>
    <source>
        <strain evidence="3">zdho120</strain>
    </source>
</reference>
<evidence type="ECO:0000313" key="3">
    <source>
        <dbReference type="Proteomes" id="UP000198211"/>
    </source>
</evidence>
<protein>
    <recommendedName>
        <fullName evidence="4">Secreted protein</fullName>
    </recommendedName>
</protein>
<evidence type="ECO:0000256" key="1">
    <source>
        <dbReference type="SAM" id="SignalP"/>
    </source>
</evidence>
<comment type="caution">
    <text evidence="2">The sequence shown here is derived from an EMBL/GenBank/DDBJ whole genome shotgun (WGS) entry which is preliminary data.</text>
</comment>
<dbReference type="EMBL" id="NBNE01000531">
    <property type="protein sequence ID" value="OWZ18819.1"/>
    <property type="molecule type" value="Genomic_DNA"/>
</dbReference>
<evidence type="ECO:0008006" key="4">
    <source>
        <dbReference type="Google" id="ProtNLM"/>
    </source>
</evidence>
<evidence type="ECO:0000313" key="2">
    <source>
        <dbReference type="EMBL" id="OWZ18819.1"/>
    </source>
</evidence>
<name>A0A225WNZ2_9STRA</name>
<keyword evidence="1" id="KW-0732">Signal</keyword>
<proteinExistence type="predicted"/>
<feature type="chain" id="PRO_5012013836" description="Secreted protein" evidence="1">
    <location>
        <begin position="20"/>
        <end position="177"/>
    </location>
</feature>
<sequence>MGTHLLVSFSLVVKGPAVASFLSLQLQMPAHRHNRSVTVTHHPMACINSPRQRVILLPTRTIPHSGTLGCNSPLQGSLHGTSSLARPCPPASSTSSPADMNRMAAFPLRRVRGGPRCLGGRTVSFDLHHPAHPCKVSPLPVANARKFGILFARMNSALSSVCLSLPPMDDTNTNAMH</sequence>
<gene>
    <name evidence="2" type="ORF">PHMEG_0007026</name>
</gene>
<organism evidence="2 3">
    <name type="scientific">Phytophthora megakarya</name>
    <dbReference type="NCBI Taxonomy" id="4795"/>
    <lineage>
        <taxon>Eukaryota</taxon>
        <taxon>Sar</taxon>
        <taxon>Stramenopiles</taxon>
        <taxon>Oomycota</taxon>
        <taxon>Peronosporomycetes</taxon>
        <taxon>Peronosporales</taxon>
        <taxon>Peronosporaceae</taxon>
        <taxon>Phytophthora</taxon>
    </lineage>
</organism>
<accession>A0A225WNZ2</accession>
<dbReference type="Proteomes" id="UP000198211">
    <property type="component" value="Unassembled WGS sequence"/>
</dbReference>
<feature type="signal peptide" evidence="1">
    <location>
        <begin position="1"/>
        <end position="19"/>
    </location>
</feature>
<dbReference type="AlphaFoldDB" id="A0A225WNZ2"/>
<keyword evidence="3" id="KW-1185">Reference proteome</keyword>